<evidence type="ECO:0000313" key="1">
    <source>
        <dbReference type="EMBL" id="EPP38604.1"/>
    </source>
</evidence>
<dbReference type="EMBL" id="ATND01000001">
    <property type="protein sequence ID" value="EPP38604.1"/>
    <property type="molecule type" value="Genomic_DNA"/>
</dbReference>
<organism evidence="1 2">
    <name type="scientific">Chlamydia avium</name>
    <dbReference type="NCBI Taxonomy" id="1457141"/>
    <lineage>
        <taxon>Bacteria</taxon>
        <taxon>Pseudomonadati</taxon>
        <taxon>Chlamydiota</taxon>
        <taxon>Chlamydiia</taxon>
        <taxon>Chlamydiales</taxon>
        <taxon>Chlamydiaceae</taxon>
        <taxon>Chlamydia/Chlamydophila group</taxon>
        <taxon>Chlamydia</taxon>
    </lineage>
</organism>
<accession>A0ABN0MSY4</accession>
<sequence length="74" mass="8562">MSYTITLPEEHNTEKIQDNLQKITLASSEVLKSKYETKNKKQPYEVFQAESTLSVEANKIASVVEYILFYRSSK</sequence>
<keyword evidence="2" id="KW-1185">Reference proteome</keyword>
<dbReference type="RefSeq" id="WP_020359123.1">
    <property type="nucleotide sequence ID" value="NZ_KE360587.1"/>
</dbReference>
<evidence type="ECO:0000313" key="2">
    <source>
        <dbReference type="Proteomes" id="UP000014821"/>
    </source>
</evidence>
<name>A0ABN0MSY4_9CHLA</name>
<proteinExistence type="predicted"/>
<gene>
    <name evidence="1" type="ORF">CP10881SC42_0018</name>
</gene>
<protein>
    <submittedName>
        <fullName evidence="1">Uncharacterized protein</fullName>
    </submittedName>
</protein>
<dbReference type="NCBIfam" id="NF033210">
    <property type="entry name" value="RBP7"/>
    <property type="match status" value="1"/>
</dbReference>
<comment type="caution">
    <text evidence="1">The sequence shown here is derived from an EMBL/GenBank/DDBJ whole genome shotgun (WGS) entry which is preliminary data.</text>
</comment>
<reference evidence="1" key="1">
    <citation type="submission" date="2013-04" db="EMBL/GenBank/DDBJ databases">
        <title>Genome sequence of Chlamydia psittaci 10_881_SC42.</title>
        <authorList>
            <person name="Huot-Creasy H."/>
            <person name="McCracken C.L."/>
            <person name="Humphries M."/>
            <person name="Sachse K."/>
            <person name="Laroucau K."/>
            <person name="Bavoil P."/>
            <person name="Myers G.S."/>
        </authorList>
    </citation>
    <scope>NUCLEOTIDE SEQUENCE [LARGE SCALE GENOMIC DNA]</scope>
    <source>
        <strain evidence="1">10_881_SC42</strain>
    </source>
</reference>
<dbReference type="Proteomes" id="UP000014821">
    <property type="component" value="Unassembled WGS sequence"/>
</dbReference>